<evidence type="ECO:0000313" key="4">
    <source>
        <dbReference type="Proteomes" id="UP000498740"/>
    </source>
</evidence>
<keyword evidence="2" id="KW-1133">Transmembrane helix</keyword>
<organism evidence="3 4">
    <name type="scientific">Streptomyces microflavus</name>
    <name type="common">Streptomyces lipmanii</name>
    <dbReference type="NCBI Taxonomy" id="1919"/>
    <lineage>
        <taxon>Bacteria</taxon>
        <taxon>Bacillati</taxon>
        <taxon>Actinomycetota</taxon>
        <taxon>Actinomycetes</taxon>
        <taxon>Kitasatosporales</taxon>
        <taxon>Streptomycetaceae</taxon>
        <taxon>Streptomyces</taxon>
    </lineage>
</organism>
<proteinExistence type="predicted"/>
<evidence type="ECO:0000256" key="1">
    <source>
        <dbReference type="SAM" id="MobiDB-lite"/>
    </source>
</evidence>
<name>A0A7J0CI66_STRMI</name>
<keyword evidence="2" id="KW-0472">Membrane</keyword>
<comment type="caution">
    <text evidence="3">The sequence shown here is derived from an EMBL/GenBank/DDBJ whole genome shotgun (WGS) entry which is preliminary data.</text>
</comment>
<dbReference type="EMBL" id="BLWD01000001">
    <property type="protein sequence ID" value="GFN02183.1"/>
    <property type="molecule type" value="Genomic_DNA"/>
</dbReference>
<dbReference type="Proteomes" id="UP000498740">
    <property type="component" value="Unassembled WGS sequence"/>
</dbReference>
<keyword evidence="2" id="KW-0812">Transmembrane</keyword>
<evidence type="ECO:0000256" key="2">
    <source>
        <dbReference type="SAM" id="Phobius"/>
    </source>
</evidence>
<gene>
    <name evidence="3" type="ORF">Smic_07390</name>
</gene>
<dbReference type="RefSeq" id="WP_032755170.1">
    <property type="nucleotide sequence ID" value="NZ_BMUG01000008.1"/>
</dbReference>
<evidence type="ECO:0000313" key="3">
    <source>
        <dbReference type="EMBL" id="GFN02183.1"/>
    </source>
</evidence>
<protein>
    <submittedName>
        <fullName evidence="3">Uncharacterized protein</fullName>
    </submittedName>
</protein>
<reference evidence="3 4" key="1">
    <citation type="submission" date="2020-05" db="EMBL/GenBank/DDBJ databases">
        <title>Whole genome shotgun sequence of Streptomyces microflavus NBRC 13062.</title>
        <authorList>
            <person name="Komaki H."/>
            <person name="Tamura T."/>
        </authorList>
    </citation>
    <scope>NUCLEOTIDE SEQUENCE [LARGE SCALE GENOMIC DNA]</scope>
    <source>
        <strain evidence="3 4">NBRC 13062</strain>
    </source>
</reference>
<feature type="transmembrane region" description="Helical" evidence="2">
    <location>
        <begin position="42"/>
        <end position="60"/>
    </location>
</feature>
<feature type="region of interest" description="Disordered" evidence="1">
    <location>
        <begin position="63"/>
        <end position="107"/>
    </location>
</feature>
<sequence length="107" mass="10563">MGRTVITYRACMRWSLVAPAAVVGLLIGGSVAEVLVPTGTGAAFVVLVWAAFTLRVIRLAPACPAPSGGPGPGGTGVREPRRPMPAPPAGTIALPLPENPAAGAAGA</sequence>
<dbReference type="AlphaFoldDB" id="A0A7J0CI66"/>
<accession>A0A7J0CI66</accession>